<keyword evidence="10" id="KW-0325">Glycoprotein</keyword>
<comment type="subcellular location">
    <subcellularLocation>
        <location evidence="1">Cell membrane</location>
        <topology evidence="1">Single-pass type I membrane protein</topology>
    </subcellularLocation>
</comment>
<proteinExistence type="inferred from homology"/>
<dbReference type="SMART" id="SM00369">
    <property type="entry name" value="LRR_TYP"/>
    <property type="match status" value="12"/>
</dbReference>
<dbReference type="FunFam" id="3.80.10.10:FF:000095">
    <property type="entry name" value="LRR receptor-like serine/threonine-protein kinase GSO1"/>
    <property type="match status" value="2"/>
</dbReference>
<sequence length="1088" mass="120154">MAATGGCKGKSICSKHVTMLTAVIMSFGVISCCLGHGEGDRDDRLRAEGKGCIESERRALLAIRSDMFDSDERFSSWIGEDCCSWRGVACDNATSHVIKLDLHYLDTYNFYTYGLDDEDNMCFMLEGMGASKVNPALRDLRHLKYLDLSMNNFSDAPVPHMIASLVHLEYLNLSNAMFGGLIPPQLGNLSNLHFLDLGGCGFTALRADDLDWLSRIPSLKYIDMSFVNLSKATNWLHQVNSIPSLEVLHLRWASLSYIPSPLPLFNMTSIVKLDISHYLNFYPAILRWFSHASSLAYLDLFNCGGIDIESLQMALGALSNLKALDLQHNFIKGDIFGIVMNVSRSLKHLDLSWNSLSGDIEQVLWSLGPLEYLALDDNELHGYIPDMVENFTNSLRYLSLSSNHIAGEIPQTVGNLINLEYLDLSYNNIIGGIPVNFGNLSNLKSLRLSGNNISEQIPETIGNLQNMQSLDLFDNFITGQIPETFNRLYNLQNLDVSSNHLTRLVPGTLSKLCNLTLIFLSYNNIGGELSDLIDDLSDCNGERDLYLFVNDNSLSGIVPSSMGQLSTLQVLDLSSNLLEGNITEEHFSKLTDLTQLDISYNSLNVILPNDWLPPFNAYSIIMSSCHLGTKFPAWIQTQTYLEDLSLSGVGLSGNLPTWFPDILKGRGIRIDLSNNSLDGPIPLSFANTSNLAILSLSHNNINGSFPSFFCNLNSLQVLDLSNNNLSGKIPKCYKSFPTSLQSLHLNHNNLSGRFPSFLKHCEQLVTLDLGENNLFDEIPTWVGENLLSLRVLSLKSNLFYGPIPVHIANLTSLQVLDLSSNNLSGSIPSSLGNCRAMVEIQHDATSLLHLVDGGYYGESIVITVKGFDNQYTRILSLVTSIDLSNNNLSGEIPRELTNLHGLRFLNLSKNHLRGTIPEKIGSMEQLESLDLSVNNLTGDIPSSLSSLTFLSHLNLSHNNLSGRIPTAGSIPTSNQLSTLNDPSIYVGNKDLCGKPLPVCPGDVAYRSLPPAAIEEEGEYSDGEFEGVLEITSIVMGFVVGFWSCFGIMIMKQSLRVALFRLTDKTGDWVFVQLAVSFARLKSKSRRTT</sequence>
<dbReference type="Pfam" id="PF13516">
    <property type="entry name" value="LRR_6"/>
    <property type="match status" value="1"/>
</dbReference>
<keyword evidence="8 11" id="KW-1133">Transmembrane helix</keyword>
<evidence type="ECO:0000256" key="7">
    <source>
        <dbReference type="ARBA" id="ARBA00022737"/>
    </source>
</evidence>
<dbReference type="GO" id="GO:0005886">
    <property type="term" value="C:plasma membrane"/>
    <property type="evidence" value="ECO:0007669"/>
    <property type="project" value="UniProtKB-SubCell"/>
</dbReference>
<evidence type="ECO:0000256" key="3">
    <source>
        <dbReference type="ARBA" id="ARBA00022475"/>
    </source>
</evidence>
<dbReference type="Gene3D" id="3.80.10.10">
    <property type="entry name" value="Ribonuclease Inhibitor"/>
    <property type="match status" value="6"/>
</dbReference>
<evidence type="ECO:0000259" key="12">
    <source>
        <dbReference type="Pfam" id="PF08263"/>
    </source>
</evidence>
<dbReference type="PRINTS" id="PR00019">
    <property type="entry name" value="LEURICHRPT"/>
</dbReference>
<dbReference type="FunFam" id="3.80.10.10:FF:000111">
    <property type="entry name" value="LRR receptor-like serine/threonine-protein kinase ERECTA"/>
    <property type="match status" value="1"/>
</dbReference>
<comment type="similarity">
    <text evidence="2">Belongs to the RLP family.</text>
</comment>
<dbReference type="PROSITE" id="PS51450">
    <property type="entry name" value="LRR"/>
    <property type="match status" value="2"/>
</dbReference>
<protein>
    <submittedName>
        <fullName evidence="14">(wild Malaysian banana) hypothetical protein</fullName>
    </submittedName>
</protein>
<dbReference type="InterPro" id="IPR001611">
    <property type="entry name" value="Leu-rich_rpt"/>
</dbReference>
<dbReference type="Pfam" id="PF00560">
    <property type="entry name" value="LRR_1"/>
    <property type="match status" value="8"/>
</dbReference>
<evidence type="ECO:0000256" key="6">
    <source>
        <dbReference type="ARBA" id="ARBA00022729"/>
    </source>
</evidence>
<dbReference type="InterPro" id="IPR055414">
    <property type="entry name" value="LRR_R13L4/SHOC2-like"/>
</dbReference>
<dbReference type="SMART" id="SM00365">
    <property type="entry name" value="LRR_SD22"/>
    <property type="match status" value="9"/>
</dbReference>
<evidence type="ECO:0000256" key="8">
    <source>
        <dbReference type="ARBA" id="ARBA00022989"/>
    </source>
</evidence>
<dbReference type="Pfam" id="PF12799">
    <property type="entry name" value="LRR_4"/>
    <property type="match status" value="1"/>
</dbReference>
<evidence type="ECO:0000256" key="2">
    <source>
        <dbReference type="ARBA" id="ARBA00009592"/>
    </source>
</evidence>
<name>A0A8D6ZTD0_MUSAM</name>
<organism evidence="14">
    <name type="scientific">Musa acuminata subsp. malaccensis</name>
    <name type="common">Wild banana</name>
    <name type="synonym">Musa malaccensis</name>
    <dbReference type="NCBI Taxonomy" id="214687"/>
    <lineage>
        <taxon>Eukaryota</taxon>
        <taxon>Viridiplantae</taxon>
        <taxon>Streptophyta</taxon>
        <taxon>Embryophyta</taxon>
        <taxon>Tracheophyta</taxon>
        <taxon>Spermatophyta</taxon>
        <taxon>Magnoliopsida</taxon>
        <taxon>Liliopsida</taxon>
        <taxon>Zingiberales</taxon>
        <taxon>Musaceae</taxon>
        <taxon>Musa</taxon>
    </lineage>
</organism>
<evidence type="ECO:0000256" key="1">
    <source>
        <dbReference type="ARBA" id="ARBA00004251"/>
    </source>
</evidence>
<dbReference type="InterPro" id="IPR032675">
    <property type="entry name" value="LRR_dom_sf"/>
</dbReference>
<dbReference type="InterPro" id="IPR003591">
    <property type="entry name" value="Leu-rich_rpt_typical-subtyp"/>
</dbReference>
<keyword evidence="7" id="KW-0677">Repeat</keyword>
<dbReference type="AlphaFoldDB" id="A0A8D6ZTD0"/>
<dbReference type="EMBL" id="HG996474">
    <property type="protein sequence ID" value="CAG1836163.1"/>
    <property type="molecule type" value="Genomic_DNA"/>
</dbReference>
<dbReference type="InterPro" id="IPR013210">
    <property type="entry name" value="LRR_N_plant-typ"/>
</dbReference>
<dbReference type="PANTHER" id="PTHR48063">
    <property type="entry name" value="LRR RECEPTOR-LIKE KINASE"/>
    <property type="match status" value="1"/>
</dbReference>
<reference evidence="14" key="1">
    <citation type="submission" date="2021-03" db="EMBL/GenBank/DDBJ databases">
        <authorList>
            <consortium name="Genoscope - CEA"/>
            <person name="William W."/>
        </authorList>
    </citation>
    <scope>NUCLEOTIDE SEQUENCE</scope>
    <source>
        <strain evidence="14">Doubled-haploid Pahang</strain>
    </source>
</reference>
<dbReference type="Pfam" id="PF23598">
    <property type="entry name" value="LRR_14"/>
    <property type="match status" value="1"/>
</dbReference>
<keyword evidence="3" id="KW-1003">Cell membrane</keyword>
<feature type="transmembrane region" description="Helical" evidence="11">
    <location>
        <begin position="1030"/>
        <end position="1050"/>
    </location>
</feature>
<evidence type="ECO:0000313" key="14">
    <source>
        <dbReference type="EMBL" id="CAG1836163.1"/>
    </source>
</evidence>
<evidence type="ECO:0000256" key="9">
    <source>
        <dbReference type="ARBA" id="ARBA00023136"/>
    </source>
</evidence>
<keyword evidence="5 11" id="KW-0812">Transmembrane</keyword>
<evidence type="ECO:0000256" key="10">
    <source>
        <dbReference type="ARBA" id="ARBA00023180"/>
    </source>
</evidence>
<dbReference type="PANTHER" id="PTHR48063:SF112">
    <property type="entry name" value="RECEPTOR LIKE PROTEIN 30-LIKE"/>
    <property type="match status" value="1"/>
</dbReference>
<feature type="domain" description="Disease resistance R13L4/SHOC-2-like LRR" evidence="13">
    <location>
        <begin position="384"/>
        <end position="473"/>
    </location>
</feature>
<dbReference type="SUPFAM" id="SSF52058">
    <property type="entry name" value="L domain-like"/>
    <property type="match status" value="4"/>
</dbReference>
<dbReference type="InterPro" id="IPR025875">
    <property type="entry name" value="Leu-rich_rpt_4"/>
</dbReference>
<evidence type="ECO:0000256" key="4">
    <source>
        <dbReference type="ARBA" id="ARBA00022614"/>
    </source>
</evidence>
<dbReference type="Pfam" id="PF13855">
    <property type="entry name" value="LRR_8"/>
    <property type="match status" value="2"/>
</dbReference>
<dbReference type="Pfam" id="PF08263">
    <property type="entry name" value="LRRNT_2"/>
    <property type="match status" value="1"/>
</dbReference>
<evidence type="ECO:0000259" key="13">
    <source>
        <dbReference type="Pfam" id="PF23598"/>
    </source>
</evidence>
<keyword evidence="9 11" id="KW-0472">Membrane</keyword>
<evidence type="ECO:0000256" key="5">
    <source>
        <dbReference type="ARBA" id="ARBA00022692"/>
    </source>
</evidence>
<gene>
    <name evidence="14" type="ORF">GSMUA_241320.1</name>
</gene>
<feature type="domain" description="Leucine-rich repeat-containing N-terminal plant-type" evidence="12">
    <location>
        <begin position="54"/>
        <end position="91"/>
    </location>
</feature>
<dbReference type="InterPro" id="IPR046956">
    <property type="entry name" value="RLP23-like"/>
</dbReference>
<keyword evidence="6" id="KW-0732">Signal</keyword>
<accession>A0A8D6ZTD0</accession>
<keyword evidence="4" id="KW-0433">Leucine-rich repeat</keyword>
<evidence type="ECO:0000256" key="11">
    <source>
        <dbReference type="SAM" id="Phobius"/>
    </source>
</evidence>